<dbReference type="Gene3D" id="3.40.50.300">
    <property type="entry name" value="P-loop containing nucleotide triphosphate hydrolases"/>
    <property type="match status" value="2"/>
</dbReference>
<dbReference type="InterPro" id="IPR011545">
    <property type="entry name" value="DEAD/DEAH_box_helicase_dom"/>
</dbReference>
<dbReference type="InterPro" id="IPR001650">
    <property type="entry name" value="Helicase_C-like"/>
</dbReference>
<dbReference type="InterPro" id="IPR027417">
    <property type="entry name" value="P-loop_NTPase"/>
</dbReference>
<dbReference type="InterPro" id="IPR011709">
    <property type="entry name" value="DEAD-box_helicase_OB_fold"/>
</dbReference>
<dbReference type="InterPro" id="IPR014001">
    <property type="entry name" value="Helicase_ATP-bd"/>
</dbReference>
<reference evidence="9" key="1">
    <citation type="submission" date="2018-09" db="EMBL/GenBank/DDBJ databases">
        <authorList>
            <person name="Kim I."/>
        </authorList>
    </citation>
    <scope>NUCLEOTIDE SEQUENCE [LARGE SCALE GENOMIC DNA]</scope>
    <source>
        <strain evidence="9">DD4a</strain>
    </source>
</reference>
<dbReference type="Pfam" id="PF07717">
    <property type="entry name" value="OB_NTP_bind"/>
    <property type="match status" value="1"/>
</dbReference>
<dbReference type="PANTHER" id="PTHR18934">
    <property type="entry name" value="ATP-DEPENDENT RNA HELICASE"/>
    <property type="match status" value="1"/>
</dbReference>
<protein>
    <submittedName>
        <fullName evidence="8">ATP-dependent RNA helicase HrpA</fullName>
        <ecNumber evidence="8">3.6.4.13</ecNumber>
    </submittedName>
</protein>
<evidence type="ECO:0000259" key="7">
    <source>
        <dbReference type="PROSITE" id="PS51194"/>
    </source>
</evidence>
<dbReference type="FunFam" id="1.20.120.1080:FF:000005">
    <property type="entry name" value="ATP-dependent helicase HrpA"/>
    <property type="match status" value="1"/>
</dbReference>
<organism evidence="8 9">
    <name type="scientific">Amnibacterium setariae</name>
    <dbReference type="NCBI Taxonomy" id="2306585"/>
    <lineage>
        <taxon>Bacteria</taxon>
        <taxon>Bacillati</taxon>
        <taxon>Actinomycetota</taxon>
        <taxon>Actinomycetes</taxon>
        <taxon>Micrococcales</taxon>
        <taxon>Microbacteriaceae</taxon>
        <taxon>Amnibacterium</taxon>
    </lineage>
</organism>
<evidence type="ECO:0000256" key="1">
    <source>
        <dbReference type="ARBA" id="ARBA00022741"/>
    </source>
</evidence>
<dbReference type="PANTHER" id="PTHR18934:SF99">
    <property type="entry name" value="ATP-DEPENDENT RNA HELICASE DHX37-RELATED"/>
    <property type="match status" value="1"/>
</dbReference>
<name>A0A3A1U2C3_9MICO</name>
<feature type="compositionally biased region" description="Basic and acidic residues" evidence="5">
    <location>
        <begin position="663"/>
        <end position="677"/>
    </location>
</feature>
<dbReference type="InterPro" id="IPR003593">
    <property type="entry name" value="AAA+_ATPase"/>
</dbReference>
<evidence type="ECO:0000256" key="4">
    <source>
        <dbReference type="ARBA" id="ARBA00022840"/>
    </source>
</evidence>
<feature type="compositionally biased region" description="Polar residues" evidence="5">
    <location>
        <begin position="38"/>
        <end position="51"/>
    </location>
</feature>
<dbReference type="GO" id="GO:0016787">
    <property type="term" value="F:hydrolase activity"/>
    <property type="evidence" value="ECO:0007669"/>
    <property type="project" value="UniProtKB-KW"/>
</dbReference>
<evidence type="ECO:0000313" key="8">
    <source>
        <dbReference type="EMBL" id="RIX30562.1"/>
    </source>
</evidence>
<dbReference type="SMART" id="SM00487">
    <property type="entry name" value="DEXDc"/>
    <property type="match status" value="1"/>
</dbReference>
<dbReference type="OrthoDB" id="9805617at2"/>
<proteinExistence type="predicted"/>
<dbReference type="NCBIfam" id="TIGR01967">
    <property type="entry name" value="DEAH_box_HrpA"/>
    <property type="match status" value="1"/>
</dbReference>
<dbReference type="GO" id="GO:0005524">
    <property type="term" value="F:ATP binding"/>
    <property type="evidence" value="ECO:0007669"/>
    <property type="project" value="UniProtKB-KW"/>
</dbReference>
<dbReference type="PROSITE" id="PS51194">
    <property type="entry name" value="HELICASE_CTER"/>
    <property type="match status" value="1"/>
</dbReference>
<feature type="region of interest" description="Disordered" evidence="5">
    <location>
        <begin position="663"/>
        <end position="683"/>
    </location>
</feature>
<evidence type="ECO:0000256" key="5">
    <source>
        <dbReference type="SAM" id="MobiDB-lite"/>
    </source>
</evidence>
<sequence>MGPRARRGRAVAGAVPPRPAPPRGLPGLSRAADRAGGSRQTGLPMSDTTARPATPVLPTIAFPPELPVSAMRGEIAEAIAGHQVVIVAGETGSGKTTQLPKIALELGRTSIAHTQPRRIAARTIAERIAEELDVPLGGLVGYSVRFTDTSGPDTRIRLMTDGILLAEIRRDRELRRYDTIVLDEAHERSLNIDFLLGYLKRLLPRRPDLKVIVTSATIDVERFAEHFAEADGTPAPIVEVSGRTYPVEVRYRPLVIEDAGDDEEDPDVGTTEDRDLATGIQEALDELERDLPGGDVLVFLSGESEIRDVADVLRGKYAGRARPVEVLPLYGRLSAAEQHRVFERSTVAGVDRRIVLATNVAETSLTVPGIRAVIDGGTARISRYSARSKVQRLPIEAVSQASANQRSGRAGRTSAGIAVRLYSEEDYGKRPEYTDPEILRTNLAAVILQMLSLGLGEIEAFPFLTPPDSRGVRAGLDLLRELGAVQEARGGQPATLTRTGRDLARIPIDPRFGRMLLESKRHRVTREVIVVVAGLTVQDPRERPVEQRAQADQLHARFTDPTSDLLGLLNLWNHLEEQQQELSSSAFRRRCRAEFLNFVRIREWQDLVRQLSGIARDVGLEVAPAPKKAERAGDAAPARPALPGDAIHKSLLAGLLSQIGVRDERTAQPQKGRDGRPVPRRGSNEFIGARQLRFVVFPGSSLAKRPPRALMSAELVETSRLFARMNAAIDPAWAEPIAGDLVKRTYGEPRWEQRQGSAVADERVTLFGVPIVEKRRVQYARLNPAHARDLFLEHALLGGEWAPPPGALSEFDRANRRLRAELDEEAERTRSRPVDDQRIVDFYDDRVPADVTDVRRFETWWRATRQEAPDLLTMRRSDLLDEEAQPEVDERDFPPTWQQGDQRLRLAYRFAPGAADDGLTVRVPLPLLATLSPAGFDWLVPGFREELVAALLKTLPKAIRRHVVPAADWARRLLPELPAGPETGAEPGPLVDALVPVIRRVAGVAVTPADFDLDRLPAHLKPAFAVTEAPRGRRGAPREVGRDTDLAALQARFADRARTSAARVVARPAPGTAPIERTGMTTWDLDELPRVLDTRAAGGVVRAYPALVDTGSAVDVRLLATPEEQLASTRAGVHRLLVLATPSPAAYVRDHLSGAEKLALGASPYRSTDALFQDCFDAVVDRIQARVAEDGAAWDRATFERMRATLAARVVDDLFQVVGAAAAALAGAREADRAIRQATSLALVPALTDARAQLDALIHPGFVRVDGADRLPRLAVYTAGIVHRVERLPEQANRDRVWMTEAQTAQALYLEAGGALPLRPGLRPGLVHARWLLEELRLSLFAQHLPTAEPVSLQRIRKALA</sequence>
<dbReference type="Gene3D" id="1.20.120.1080">
    <property type="match status" value="1"/>
</dbReference>
<dbReference type="Proteomes" id="UP000265742">
    <property type="component" value="Unassembled WGS sequence"/>
</dbReference>
<dbReference type="InterPro" id="IPR007502">
    <property type="entry name" value="Helicase-assoc_dom"/>
</dbReference>
<dbReference type="GO" id="GO:0003723">
    <property type="term" value="F:RNA binding"/>
    <property type="evidence" value="ECO:0007669"/>
    <property type="project" value="TreeGrafter"/>
</dbReference>
<dbReference type="EMBL" id="QXTG01000001">
    <property type="protein sequence ID" value="RIX30562.1"/>
    <property type="molecule type" value="Genomic_DNA"/>
</dbReference>
<keyword evidence="2 8" id="KW-0378">Hydrolase</keyword>
<dbReference type="CDD" id="cd18791">
    <property type="entry name" value="SF2_C_RHA"/>
    <property type="match status" value="1"/>
</dbReference>
<keyword evidence="9" id="KW-1185">Reference proteome</keyword>
<evidence type="ECO:0000259" key="6">
    <source>
        <dbReference type="PROSITE" id="PS51192"/>
    </source>
</evidence>
<evidence type="ECO:0000256" key="3">
    <source>
        <dbReference type="ARBA" id="ARBA00022806"/>
    </source>
</evidence>
<dbReference type="EC" id="3.6.4.13" evidence="8"/>
<dbReference type="SMART" id="SM00382">
    <property type="entry name" value="AAA"/>
    <property type="match status" value="1"/>
</dbReference>
<comment type="caution">
    <text evidence="8">The sequence shown here is derived from an EMBL/GenBank/DDBJ whole genome shotgun (WGS) entry which is preliminary data.</text>
</comment>
<dbReference type="GO" id="GO:0003724">
    <property type="term" value="F:RNA helicase activity"/>
    <property type="evidence" value="ECO:0007669"/>
    <property type="project" value="UniProtKB-EC"/>
</dbReference>
<gene>
    <name evidence="8" type="primary">hrpA</name>
    <name evidence="8" type="ORF">D1781_03850</name>
</gene>
<keyword evidence="4" id="KW-0067">ATP-binding</keyword>
<feature type="domain" description="Helicase C-terminal" evidence="7">
    <location>
        <begin position="279"/>
        <end position="454"/>
    </location>
</feature>
<accession>A0A3A1U2C3</accession>
<feature type="domain" description="Helicase ATP-binding" evidence="6">
    <location>
        <begin position="76"/>
        <end position="236"/>
    </location>
</feature>
<dbReference type="SMART" id="SM00490">
    <property type="entry name" value="HELICc"/>
    <property type="match status" value="1"/>
</dbReference>
<feature type="region of interest" description="Disordered" evidence="5">
    <location>
        <begin position="1"/>
        <end position="58"/>
    </location>
</feature>
<keyword evidence="1" id="KW-0547">Nucleotide-binding</keyword>
<evidence type="ECO:0000313" key="9">
    <source>
        <dbReference type="Proteomes" id="UP000265742"/>
    </source>
</evidence>
<dbReference type="SMART" id="SM00847">
    <property type="entry name" value="HA2"/>
    <property type="match status" value="1"/>
</dbReference>
<dbReference type="Pfam" id="PF11898">
    <property type="entry name" value="DUF3418"/>
    <property type="match status" value="1"/>
</dbReference>
<dbReference type="Pfam" id="PF00270">
    <property type="entry name" value="DEAD"/>
    <property type="match status" value="1"/>
</dbReference>
<dbReference type="Pfam" id="PF00271">
    <property type="entry name" value="Helicase_C"/>
    <property type="match status" value="1"/>
</dbReference>
<dbReference type="Pfam" id="PF21010">
    <property type="entry name" value="HA2_C"/>
    <property type="match status" value="1"/>
</dbReference>
<dbReference type="InterPro" id="IPR010222">
    <property type="entry name" value="RNA_helicase_HrpA"/>
</dbReference>
<evidence type="ECO:0000256" key="2">
    <source>
        <dbReference type="ARBA" id="ARBA00022801"/>
    </source>
</evidence>
<dbReference type="InterPro" id="IPR024590">
    <property type="entry name" value="HrpA_C"/>
</dbReference>
<dbReference type="PROSITE" id="PS51192">
    <property type="entry name" value="HELICASE_ATP_BIND_1"/>
    <property type="match status" value="1"/>
</dbReference>
<keyword evidence="3 8" id="KW-0347">Helicase</keyword>
<dbReference type="SUPFAM" id="SSF52540">
    <property type="entry name" value="P-loop containing nucleoside triphosphate hydrolases"/>
    <property type="match status" value="1"/>
</dbReference>